<feature type="non-terminal residue" evidence="1">
    <location>
        <position position="1"/>
    </location>
</feature>
<sequence>EVHACHCTDLKSKIALSKVVNLKEIGVGQTFEYKYVAKIKSKCNKSGR</sequence>
<dbReference type="EMBL" id="BARS01005770">
    <property type="protein sequence ID" value="GAF78435.1"/>
    <property type="molecule type" value="Genomic_DNA"/>
</dbReference>
<name>X0TQM9_9ZZZZ</name>
<comment type="caution">
    <text evidence="1">The sequence shown here is derived from an EMBL/GenBank/DDBJ whole genome shotgun (WGS) entry which is preliminary data.</text>
</comment>
<organism evidence="1">
    <name type="scientific">marine sediment metagenome</name>
    <dbReference type="NCBI Taxonomy" id="412755"/>
    <lineage>
        <taxon>unclassified sequences</taxon>
        <taxon>metagenomes</taxon>
        <taxon>ecological metagenomes</taxon>
    </lineage>
</organism>
<evidence type="ECO:0000313" key="1">
    <source>
        <dbReference type="EMBL" id="GAF78435.1"/>
    </source>
</evidence>
<reference evidence="1" key="1">
    <citation type="journal article" date="2014" name="Front. Microbiol.">
        <title>High frequency of phylogenetically diverse reductive dehalogenase-homologous genes in deep subseafloor sedimentary metagenomes.</title>
        <authorList>
            <person name="Kawai M."/>
            <person name="Futagami T."/>
            <person name="Toyoda A."/>
            <person name="Takaki Y."/>
            <person name="Nishi S."/>
            <person name="Hori S."/>
            <person name="Arai W."/>
            <person name="Tsubouchi T."/>
            <person name="Morono Y."/>
            <person name="Uchiyama I."/>
            <person name="Ito T."/>
            <person name="Fujiyama A."/>
            <person name="Inagaki F."/>
            <person name="Takami H."/>
        </authorList>
    </citation>
    <scope>NUCLEOTIDE SEQUENCE</scope>
    <source>
        <strain evidence="1">Expedition CK06-06</strain>
    </source>
</reference>
<gene>
    <name evidence="1" type="ORF">S01H1_11321</name>
</gene>
<dbReference type="AlphaFoldDB" id="X0TQM9"/>
<accession>X0TQM9</accession>
<proteinExistence type="predicted"/>
<protein>
    <submittedName>
        <fullName evidence="1">Uncharacterized protein</fullName>
    </submittedName>
</protein>